<protein>
    <recommendedName>
        <fullName evidence="4">PEP-CTERM sorting domain-containing protein</fullName>
    </recommendedName>
</protein>
<evidence type="ECO:0000313" key="2">
    <source>
        <dbReference type="EMBL" id="MYN03952.1"/>
    </source>
</evidence>
<dbReference type="AlphaFoldDB" id="A0A6N9HLW1"/>
<organism evidence="2 3">
    <name type="scientific">Pseudoduganella guangdongensis</name>
    <dbReference type="NCBI Taxonomy" id="2692179"/>
    <lineage>
        <taxon>Bacteria</taxon>
        <taxon>Pseudomonadati</taxon>
        <taxon>Pseudomonadota</taxon>
        <taxon>Betaproteobacteria</taxon>
        <taxon>Burkholderiales</taxon>
        <taxon>Oxalobacteraceae</taxon>
        <taxon>Telluria group</taxon>
        <taxon>Pseudoduganella</taxon>
    </lineage>
</organism>
<accession>A0A6N9HLW1</accession>
<proteinExistence type="predicted"/>
<comment type="caution">
    <text evidence="2">The sequence shown here is derived from an EMBL/GenBank/DDBJ whole genome shotgun (WGS) entry which is preliminary data.</text>
</comment>
<reference evidence="2 3" key="1">
    <citation type="submission" date="2019-12" db="EMBL/GenBank/DDBJ databases">
        <title>Novel species isolated from a subtropical stream in China.</title>
        <authorList>
            <person name="Lu H."/>
        </authorList>
    </citation>
    <scope>NUCLEOTIDE SEQUENCE [LARGE SCALE GENOMIC DNA]</scope>
    <source>
        <strain evidence="2 3">DS3</strain>
    </source>
</reference>
<gene>
    <name evidence="2" type="ORF">GTP41_17805</name>
</gene>
<evidence type="ECO:0000313" key="3">
    <source>
        <dbReference type="Proteomes" id="UP000448575"/>
    </source>
</evidence>
<sequence length="294" mass="30594">MPIKRQHLAAALMASLALGAAARATPVAPFVLQTPGMVEVKYSGYLARSSDNGSGLREASFAVGYMTSIHEMGNPSNQLWHTGKDNQSISFMMYGAGDYSVIPGSGPFGNQVMSAGCTNAAFGCDGKIHLDLYLDKLAGGTNPGFGLGGIKASQRQGFSSMGAMTDGDLLMRWEFVPGLLPPTATASGPGITLYQHLNGTTSPSSGYGSYLARCVGGAACAYFSSGSQQGGADFYGTNTMTQLLAASVFAQNGWITRLSDPVIAQVTLDQPSGAWLLPLGLAALLAMRRRQRGA</sequence>
<dbReference type="RefSeq" id="WP_161026917.1">
    <property type="nucleotide sequence ID" value="NZ_WWCJ01000012.1"/>
</dbReference>
<feature type="chain" id="PRO_5026912696" description="PEP-CTERM sorting domain-containing protein" evidence="1">
    <location>
        <begin position="25"/>
        <end position="294"/>
    </location>
</feature>
<name>A0A6N9HLW1_9BURK</name>
<evidence type="ECO:0008006" key="4">
    <source>
        <dbReference type="Google" id="ProtNLM"/>
    </source>
</evidence>
<dbReference type="EMBL" id="WWCJ01000012">
    <property type="protein sequence ID" value="MYN03952.1"/>
    <property type="molecule type" value="Genomic_DNA"/>
</dbReference>
<keyword evidence="1" id="KW-0732">Signal</keyword>
<evidence type="ECO:0000256" key="1">
    <source>
        <dbReference type="SAM" id="SignalP"/>
    </source>
</evidence>
<keyword evidence="3" id="KW-1185">Reference proteome</keyword>
<dbReference type="Proteomes" id="UP000448575">
    <property type="component" value="Unassembled WGS sequence"/>
</dbReference>
<feature type="signal peptide" evidence="1">
    <location>
        <begin position="1"/>
        <end position="24"/>
    </location>
</feature>